<evidence type="ECO:0000313" key="2">
    <source>
        <dbReference type="Proteomes" id="UP000821865"/>
    </source>
</evidence>
<dbReference type="EMBL" id="CM023476">
    <property type="protein sequence ID" value="KAH7940417.1"/>
    <property type="molecule type" value="Genomic_DNA"/>
</dbReference>
<proteinExistence type="predicted"/>
<accession>A0ACB8CCJ5</accession>
<evidence type="ECO:0000313" key="1">
    <source>
        <dbReference type="EMBL" id="KAH7940417.1"/>
    </source>
</evidence>
<reference evidence="1" key="1">
    <citation type="submission" date="2020-05" db="EMBL/GenBank/DDBJ databases">
        <title>Large-scale comparative analyses of tick genomes elucidate their genetic diversity and vector capacities.</title>
        <authorList>
            <person name="Jia N."/>
            <person name="Wang J."/>
            <person name="Shi W."/>
            <person name="Du L."/>
            <person name="Sun Y."/>
            <person name="Zhan W."/>
            <person name="Jiang J."/>
            <person name="Wang Q."/>
            <person name="Zhang B."/>
            <person name="Ji P."/>
            <person name="Sakyi L.B."/>
            <person name="Cui X."/>
            <person name="Yuan T."/>
            <person name="Jiang B."/>
            <person name="Yang W."/>
            <person name="Lam T.T.-Y."/>
            <person name="Chang Q."/>
            <person name="Ding S."/>
            <person name="Wang X."/>
            <person name="Zhu J."/>
            <person name="Ruan X."/>
            <person name="Zhao L."/>
            <person name="Wei J."/>
            <person name="Que T."/>
            <person name="Du C."/>
            <person name="Cheng J."/>
            <person name="Dai P."/>
            <person name="Han X."/>
            <person name="Huang E."/>
            <person name="Gao Y."/>
            <person name="Liu J."/>
            <person name="Shao H."/>
            <person name="Ye R."/>
            <person name="Li L."/>
            <person name="Wei W."/>
            <person name="Wang X."/>
            <person name="Wang C."/>
            <person name="Yang T."/>
            <person name="Huo Q."/>
            <person name="Li W."/>
            <person name="Guo W."/>
            <person name="Chen H."/>
            <person name="Zhou L."/>
            <person name="Ni X."/>
            <person name="Tian J."/>
            <person name="Zhou Y."/>
            <person name="Sheng Y."/>
            <person name="Liu T."/>
            <person name="Pan Y."/>
            <person name="Xia L."/>
            <person name="Li J."/>
            <person name="Zhao F."/>
            <person name="Cao W."/>
        </authorList>
    </citation>
    <scope>NUCLEOTIDE SEQUENCE</scope>
    <source>
        <strain evidence="1">Dsil-2018</strain>
    </source>
</reference>
<protein>
    <submittedName>
        <fullName evidence="1">Uncharacterized protein</fullName>
    </submittedName>
</protein>
<organism evidence="1 2">
    <name type="scientific">Dermacentor silvarum</name>
    <name type="common">Tick</name>
    <dbReference type="NCBI Taxonomy" id="543639"/>
    <lineage>
        <taxon>Eukaryota</taxon>
        <taxon>Metazoa</taxon>
        <taxon>Ecdysozoa</taxon>
        <taxon>Arthropoda</taxon>
        <taxon>Chelicerata</taxon>
        <taxon>Arachnida</taxon>
        <taxon>Acari</taxon>
        <taxon>Parasitiformes</taxon>
        <taxon>Ixodida</taxon>
        <taxon>Ixodoidea</taxon>
        <taxon>Ixodidae</taxon>
        <taxon>Rhipicephalinae</taxon>
        <taxon>Dermacentor</taxon>
    </lineage>
</organism>
<name>A0ACB8CCJ5_DERSI</name>
<sequence length="116" mass="12803">MAVPAQLQYSVAEEVDIVLAYVSAQKDTELAPMLCAAQDPGCRVQARPTFVSIFNRFRTTGSVHARKRKRPASETDDFDSDVLAYVAVRPEASVRDIASAYGAIPAFILFEEETLY</sequence>
<comment type="caution">
    <text evidence="1">The sequence shown here is derived from an EMBL/GenBank/DDBJ whole genome shotgun (WGS) entry which is preliminary data.</text>
</comment>
<keyword evidence="2" id="KW-1185">Reference proteome</keyword>
<dbReference type="Proteomes" id="UP000821865">
    <property type="component" value="Chromosome 7"/>
</dbReference>
<gene>
    <name evidence="1" type="ORF">HPB49_000178</name>
</gene>